<dbReference type="OrthoDB" id="2286379at2759"/>
<evidence type="ECO:0000313" key="3">
    <source>
        <dbReference type="Proteomes" id="UP000789508"/>
    </source>
</evidence>
<proteinExistence type="predicted"/>
<dbReference type="Proteomes" id="UP000789508">
    <property type="component" value="Unassembled WGS sequence"/>
</dbReference>
<accession>A0A9N9JBK5</accession>
<organism evidence="2 3">
    <name type="scientific">Ambispora leptoticha</name>
    <dbReference type="NCBI Taxonomy" id="144679"/>
    <lineage>
        <taxon>Eukaryota</taxon>
        <taxon>Fungi</taxon>
        <taxon>Fungi incertae sedis</taxon>
        <taxon>Mucoromycota</taxon>
        <taxon>Glomeromycotina</taxon>
        <taxon>Glomeromycetes</taxon>
        <taxon>Archaeosporales</taxon>
        <taxon>Ambisporaceae</taxon>
        <taxon>Ambispora</taxon>
    </lineage>
</organism>
<feature type="non-terminal residue" evidence="2">
    <location>
        <position position="1"/>
    </location>
</feature>
<keyword evidence="3" id="KW-1185">Reference proteome</keyword>
<feature type="domain" description="PiggyBac transposable element-derived protein" evidence="1">
    <location>
        <begin position="1"/>
        <end position="183"/>
    </location>
</feature>
<reference evidence="2" key="1">
    <citation type="submission" date="2021-06" db="EMBL/GenBank/DDBJ databases">
        <authorList>
            <person name="Kallberg Y."/>
            <person name="Tangrot J."/>
            <person name="Rosling A."/>
        </authorList>
    </citation>
    <scope>NUCLEOTIDE SEQUENCE</scope>
    <source>
        <strain evidence="2">FL130A</strain>
    </source>
</reference>
<evidence type="ECO:0000259" key="1">
    <source>
        <dbReference type="Pfam" id="PF13843"/>
    </source>
</evidence>
<sequence>PHPIGCEFKAIADAQFNLFLRLDPVEPPEYSIKKKFSDQYPPTIASVLRLVEPWFYSDRTVITDSWFGSTDACINLHSHGLYSILQIKKRRYWPKNIPHDITDALEDEYGSFVSRTCKINSTDLTVCSIRDRKDIVLLASCSTTVPRSEIKRYIKDFGDVTFHRPVVIDEFCACKSAVDILNNM</sequence>
<comment type="caution">
    <text evidence="2">The sequence shown here is derived from an EMBL/GenBank/DDBJ whole genome shotgun (WGS) entry which is preliminary data.</text>
</comment>
<dbReference type="AlphaFoldDB" id="A0A9N9JBK5"/>
<name>A0A9N9JBK5_9GLOM</name>
<protein>
    <submittedName>
        <fullName evidence="2">5154_t:CDS:1</fullName>
    </submittedName>
</protein>
<gene>
    <name evidence="2" type="ORF">ALEPTO_LOCUS14297</name>
</gene>
<dbReference type="Pfam" id="PF13843">
    <property type="entry name" value="DDE_Tnp_1_7"/>
    <property type="match status" value="1"/>
</dbReference>
<dbReference type="InterPro" id="IPR029526">
    <property type="entry name" value="PGBD"/>
</dbReference>
<feature type="non-terminal residue" evidence="2">
    <location>
        <position position="184"/>
    </location>
</feature>
<dbReference type="EMBL" id="CAJVPS010054408">
    <property type="protein sequence ID" value="CAG8774011.1"/>
    <property type="molecule type" value="Genomic_DNA"/>
</dbReference>
<evidence type="ECO:0000313" key="2">
    <source>
        <dbReference type="EMBL" id="CAG8774011.1"/>
    </source>
</evidence>